<evidence type="ECO:0000313" key="1">
    <source>
        <dbReference type="EMBL" id="MPC92393.1"/>
    </source>
</evidence>
<dbReference type="EMBL" id="VSRR010091113">
    <property type="protein sequence ID" value="MPC92393.1"/>
    <property type="molecule type" value="Genomic_DNA"/>
</dbReference>
<keyword evidence="2" id="KW-1185">Reference proteome</keyword>
<comment type="caution">
    <text evidence="1">The sequence shown here is derived from an EMBL/GenBank/DDBJ whole genome shotgun (WGS) entry which is preliminary data.</text>
</comment>
<evidence type="ECO:0000313" key="2">
    <source>
        <dbReference type="Proteomes" id="UP000324222"/>
    </source>
</evidence>
<reference evidence="1 2" key="1">
    <citation type="submission" date="2019-05" db="EMBL/GenBank/DDBJ databases">
        <title>Another draft genome of Portunus trituberculatus and its Hox gene families provides insights of decapod evolution.</title>
        <authorList>
            <person name="Jeong J.-H."/>
            <person name="Song I."/>
            <person name="Kim S."/>
            <person name="Choi T."/>
            <person name="Kim D."/>
            <person name="Ryu S."/>
            <person name="Kim W."/>
        </authorList>
    </citation>
    <scope>NUCLEOTIDE SEQUENCE [LARGE SCALE GENOMIC DNA]</scope>
    <source>
        <tissue evidence="1">Muscle</tissue>
    </source>
</reference>
<gene>
    <name evidence="1" type="ORF">E2C01_087481</name>
</gene>
<protein>
    <submittedName>
        <fullName evidence="1">Uncharacterized protein</fullName>
    </submittedName>
</protein>
<name>A0A5B7JDH1_PORTR</name>
<dbReference type="OrthoDB" id="2286242at2759"/>
<organism evidence="1 2">
    <name type="scientific">Portunus trituberculatus</name>
    <name type="common">Swimming crab</name>
    <name type="synonym">Neptunus trituberculatus</name>
    <dbReference type="NCBI Taxonomy" id="210409"/>
    <lineage>
        <taxon>Eukaryota</taxon>
        <taxon>Metazoa</taxon>
        <taxon>Ecdysozoa</taxon>
        <taxon>Arthropoda</taxon>
        <taxon>Crustacea</taxon>
        <taxon>Multicrustacea</taxon>
        <taxon>Malacostraca</taxon>
        <taxon>Eumalacostraca</taxon>
        <taxon>Eucarida</taxon>
        <taxon>Decapoda</taxon>
        <taxon>Pleocyemata</taxon>
        <taxon>Brachyura</taxon>
        <taxon>Eubrachyura</taxon>
        <taxon>Portunoidea</taxon>
        <taxon>Portunidae</taxon>
        <taxon>Portuninae</taxon>
        <taxon>Portunus</taxon>
    </lineage>
</organism>
<sequence>MSCVSLAPPIWRSVSLRIYAFAIAGRRPRLPTHTPKSSRQSPKAPTALEQAHQLLLAQTEAITALQRQVAARPIHHSSVPEKCDVGTSTAAFRSWRHSVEYWLVLNGFAPAGAVLHIRLLCSPNLQRSLDARYSTQQWEALSIQEAVEAVGRMAFQATNQTADWCKFFSAVQGSSESICEYFMRSTQLAAD</sequence>
<accession>A0A5B7JDH1</accession>
<dbReference type="Proteomes" id="UP000324222">
    <property type="component" value="Unassembled WGS sequence"/>
</dbReference>
<proteinExistence type="predicted"/>
<dbReference type="AlphaFoldDB" id="A0A5B7JDH1"/>